<evidence type="ECO:0000313" key="3">
    <source>
        <dbReference type="Proteomes" id="UP000054477"/>
    </source>
</evidence>
<gene>
    <name evidence="2" type="ORF">K443DRAFT_642404</name>
</gene>
<reference evidence="2 3" key="1">
    <citation type="submission" date="2014-04" db="EMBL/GenBank/DDBJ databases">
        <authorList>
            <consortium name="DOE Joint Genome Institute"/>
            <person name="Kuo A."/>
            <person name="Kohler A."/>
            <person name="Nagy L.G."/>
            <person name="Floudas D."/>
            <person name="Copeland A."/>
            <person name="Barry K.W."/>
            <person name="Cichocki N."/>
            <person name="Veneault-Fourrey C."/>
            <person name="LaButti K."/>
            <person name="Lindquist E.A."/>
            <person name="Lipzen A."/>
            <person name="Lundell T."/>
            <person name="Morin E."/>
            <person name="Murat C."/>
            <person name="Sun H."/>
            <person name="Tunlid A."/>
            <person name="Henrissat B."/>
            <person name="Grigoriev I.V."/>
            <person name="Hibbett D.S."/>
            <person name="Martin F."/>
            <person name="Nordberg H.P."/>
            <person name="Cantor M.N."/>
            <person name="Hua S.X."/>
        </authorList>
    </citation>
    <scope>NUCLEOTIDE SEQUENCE [LARGE SCALE GENOMIC DNA]</scope>
    <source>
        <strain evidence="2 3">LaAM-08-1</strain>
    </source>
</reference>
<dbReference type="OrthoDB" id="2160638at2759"/>
<dbReference type="HOGENOM" id="CLU_2527807_0_0_1"/>
<evidence type="ECO:0000256" key="1">
    <source>
        <dbReference type="SAM" id="Phobius"/>
    </source>
</evidence>
<evidence type="ECO:0000313" key="2">
    <source>
        <dbReference type="EMBL" id="KIK05175.1"/>
    </source>
</evidence>
<name>A0A0C9WZE7_9AGAR</name>
<keyword evidence="1" id="KW-0472">Membrane</keyword>
<feature type="transmembrane region" description="Helical" evidence="1">
    <location>
        <begin position="21"/>
        <end position="41"/>
    </location>
</feature>
<accession>A0A0C9WZE7</accession>
<sequence>MPGPNFNFAVYLGGMAVAGPASSYSITTVIGAILASLGIFSPGISIGQDSRWLVAHACTFPSFEWLSIPPPIPILAGGLAGLGW</sequence>
<keyword evidence="1" id="KW-1133">Transmembrane helix</keyword>
<dbReference type="AlphaFoldDB" id="A0A0C9WZE7"/>
<proteinExistence type="predicted"/>
<protein>
    <submittedName>
        <fullName evidence="2">Uncharacterized protein</fullName>
    </submittedName>
</protein>
<keyword evidence="3" id="KW-1185">Reference proteome</keyword>
<dbReference type="Proteomes" id="UP000054477">
    <property type="component" value="Unassembled WGS sequence"/>
</dbReference>
<dbReference type="EMBL" id="KN838562">
    <property type="protein sequence ID" value="KIK05175.1"/>
    <property type="molecule type" value="Genomic_DNA"/>
</dbReference>
<reference evidence="3" key="2">
    <citation type="submission" date="2015-01" db="EMBL/GenBank/DDBJ databases">
        <title>Evolutionary Origins and Diversification of the Mycorrhizal Mutualists.</title>
        <authorList>
            <consortium name="DOE Joint Genome Institute"/>
            <consortium name="Mycorrhizal Genomics Consortium"/>
            <person name="Kohler A."/>
            <person name="Kuo A."/>
            <person name="Nagy L.G."/>
            <person name="Floudas D."/>
            <person name="Copeland A."/>
            <person name="Barry K.W."/>
            <person name="Cichocki N."/>
            <person name="Veneault-Fourrey C."/>
            <person name="LaButti K."/>
            <person name="Lindquist E.A."/>
            <person name="Lipzen A."/>
            <person name="Lundell T."/>
            <person name="Morin E."/>
            <person name="Murat C."/>
            <person name="Riley R."/>
            <person name="Ohm R."/>
            <person name="Sun H."/>
            <person name="Tunlid A."/>
            <person name="Henrissat B."/>
            <person name="Grigoriev I.V."/>
            <person name="Hibbett D.S."/>
            <person name="Martin F."/>
        </authorList>
    </citation>
    <scope>NUCLEOTIDE SEQUENCE [LARGE SCALE GENOMIC DNA]</scope>
    <source>
        <strain evidence="3">LaAM-08-1</strain>
    </source>
</reference>
<keyword evidence="1" id="KW-0812">Transmembrane</keyword>
<organism evidence="2 3">
    <name type="scientific">Laccaria amethystina LaAM-08-1</name>
    <dbReference type="NCBI Taxonomy" id="1095629"/>
    <lineage>
        <taxon>Eukaryota</taxon>
        <taxon>Fungi</taxon>
        <taxon>Dikarya</taxon>
        <taxon>Basidiomycota</taxon>
        <taxon>Agaricomycotina</taxon>
        <taxon>Agaricomycetes</taxon>
        <taxon>Agaricomycetidae</taxon>
        <taxon>Agaricales</taxon>
        <taxon>Agaricineae</taxon>
        <taxon>Hydnangiaceae</taxon>
        <taxon>Laccaria</taxon>
    </lineage>
</organism>